<reference evidence="1 2" key="1">
    <citation type="journal article" date="2021" name="BMC Genomics">
        <title>Datura genome reveals duplications of psychoactive alkaloid biosynthetic genes and high mutation rate following tissue culture.</title>
        <authorList>
            <person name="Rajewski A."/>
            <person name="Carter-House D."/>
            <person name="Stajich J."/>
            <person name="Litt A."/>
        </authorList>
    </citation>
    <scope>NUCLEOTIDE SEQUENCE [LARGE SCALE GENOMIC DNA]</scope>
    <source>
        <strain evidence="1">AR-01</strain>
    </source>
</reference>
<evidence type="ECO:0000313" key="1">
    <source>
        <dbReference type="EMBL" id="MCD7457146.1"/>
    </source>
</evidence>
<protein>
    <submittedName>
        <fullName evidence="1">Uncharacterized protein</fullName>
    </submittedName>
</protein>
<dbReference type="Proteomes" id="UP000823775">
    <property type="component" value="Unassembled WGS sequence"/>
</dbReference>
<evidence type="ECO:0000313" key="2">
    <source>
        <dbReference type="Proteomes" id="UP000823775"/>
    </source>
</evidence>
<name>A0ABS8SE50_DATST</name>
<sequence>MWSSGRTWSERGGGGIRGKLIIRIWMGIKKILNTLSPDSRIPQVNRRDLPEFSFLDGFKEGAGDEAGNGIDEASRNFRMLKPGILPDNVRCSNHSIATVVPLRRYFALYRKSATA</sequence>
<proteinExistence type="predicted"/>
<keyword evidence="2" id="KW-1185">Reference proteome</keyword>
<accession>A0ABS8SE50</accession>
<comment type="caution">
    <text evidence="1">The sequence shown here is derived from an EMBL/GenBank/DDBJ whole genome shotgun (WGS) entry which is preliminary data.</text>
</comment>
<dbReference type="EMBL" id="JACEIK010000443">
    <property type="protein sequence ID" value="MCD7457146.1"/>
    <property type="molecule type" value="Genomic_DNA"/>
</dbReference>
<gene>
    <name evidence="1" type="ORF">HAX54_034334</name>
</gene>
<organism evidence="1 2">
    <name type="scientific">Datura stramonium</name>
    <name type="common">Jimsonweed</name>
    <name type="synonym">Common thornapple</name>
    <dbReference type="NCBI Taxonomy" id="4076"/>
    <lineage>
        <taxon>Eukaryota</taxon>
        <taxon>Viridiplantae</taxon>
        <taxon>Streptophyta</taxon>
        <taxon>Embryophyta</taxon>
        <taxon>Tracheophyta</taxon>
        <taxon>Spermatophyta</taxon>
        <taxon>Magnoliopsida</taxon>
        <taxon>eudicotyledons</taxon>
        <taxon>Gunneridae</taxon>
        <taxon>Pentapetalae</taxon>
        <taxon>asterids</taxon>
        <taxon>lamiids</taxon>
        <taxon>Solanales</taxon>
        <taxon>Solanaceae</taxon>
        <taxon>Solanoideae</taxon>
        <taxon>Datureae</taxon>
        <taxon>Datura</taxon>
    </lineage>
</organism>